<keyword evidence="2" id="KW-1185">Reference proteome</keyword>
<dbReference type="STRING" id="1790137.AXE80_08065"/>
<dbReference type="Proteomes" id="UP000092967">
    <property type="component" value="Chromosome"/>
</dbReference>
<organism evidence="1 2">
    <name type="scientific">Wenyingzhuangia fucanilytica</name>
    <dbReference type="NCBI Taxonomy" id="1790137"/>
    <lineage>
        <taxon>Bacteria</taxon>
        <taxon>Pseudomonadati</taxon>
        <taxon>Bacteroidota</taxon>
        <taxon>Flavobacteriia</taxon>
        <taxon>Flavobacteriales</taxon>
        <taxon>Flavobacteriaceae</taxon>
        <taxon>Wenyingzhuangia</taxon>
    </lineage>
</organism>
<evidence type="ECO:0000313" key="2">
    <source>
        <dbReference type="Proteomes" id="UP000092967"/>
    </source>
</evidence>
<name>A0A1B1Y639_9FLAO</name>
<dbReference type="KEGG" id="wfu:AXE80_08065"/>
<dbReference type="AlphaFoldDB" id="A0A1B1Y639"/>
<proteinExistence type="predicted"/>
<gene>
    <name evidence="1" type="ORF">AXE80_08065</name>
</gene>
<accession>A0A1B1Y639</accession>
<dbReference type="EMBL" id="CP014224">
    <property type="protein sequence ID" value="ANW96235.1"/>
    <property type="molecule type" value="Genomic_DNA"/>
</dbReference>
<reference evidence="1 2" key="1">
    <citation type="submission" date="2016-02" db="EMBL/GenBank/DDBJ databases">
        <authorList>
            <person name="Wen L."/>
            <person name="He K."/>
            <person name="Yang H."/>
        </authorList>
    </citation>
    <scope>NUCLEOTIDE SEQUENCE [LARGE SCALE GENOMIC DNA]</scope>
    <source>
        <strain evidence="1 2">CZ1127</strain>
    </source>
</reference>
<sequence>MPPNDIKTYQVSILQPAIDKETPVVCNLVAERMNHQTRLFHLDVNSVNCGENICEVVVVRMFWDELGRYISIDLEEGDELEKKEGIRFTKEDYKKLEEVLHNKNSELKTVFKDDLVTGDFVAHGDINVDAISGATSTVSPNETVEGAVWTCYTLWHWANGEIVSKIREITTNELSVAQLREAYLTNNDADYKVFAIEALLEKKAYDSVAFKAIKEQAVTGDYKVFKTALVYVENASKNNYYDGIKYLFDNGDFKKRVACLNSISQTNKGENTAYYNTLSRELSGFTYQEVEMVLSIFQRNNFISPVLLEELVDLLTSDDFLIARRAYWFLSYQEKELTRKQKKSIKKFKKKYSQRL</sequence>
<evidence type="ECO:0000313" key="1">
    <source>
        <dbReference type="EMBL" id="ANW96235.1"/>
    </source>
</evidence>
<protein>
    <submittedName>
        <fullName evidence="1">Uncharacterized protein</fullName>
    </submittedName>
</protein>